<dbReference type="Pfam" id="PF12862">
    <property type="entry name" value="ANAPC5"/>
    <property type="match status" value="1"/>
</dbReference>
<dbReference type="Pfam" id="PF14938">
    <property type="entry name" value="SNAP"/>
    <property type="match status" value="1"/>
</dbReference>
<keyword evidence="2" id="KW-0472">Membrane</keyword>
<dbReference type="SMART" id="SM00421">
    <property type="entry name" value="HTH_LUXR"/>
    <property type="match status" value="1"/>
</dbReference>
<evidence type="ECO:0000313" key="4">
    <source>
        <dbReference type="EMBL" id="MPL97660.1"/>
    </source>
</evidence>
<dbReference type="Gene3D" id="1.25.40.10">
    <property type="entry name" value="Tetratricopeptide repeat domain"/>
    <property type="match status" value="2"/>
</dbReference>
<protein>
    <submittedName>
        <fullName evidence="4">Photosystem I assembly protein Ycf3</fullName>
    </submittedName>
</protein>
<feature type="domain" description="HTH luxR-type" evidence="3">
    <location>
        <begin position="639"/>
        <end position="696"/>
    </location>
</feature>
<dbReference type="Gene3D" id="1.10.10.10">
    <property type="entry name" value="Winged helix-like DNA-binding domain superfamily/Winged helix DNA-binding domain"/>
    <property type="match status" value="1"/>
</dbReference>
<keyword evidence="1" id="KW-0175">Coiled coil</keyword>
<name>A0A644W2J6_9ZZZZ</name>
<dbReference type="InterPro" id="IPR026000">
    <property type="entry name" value="Apc5_dom"/>
</dbReference>
<feature type="transmembrane region" description="Helical" evidence="2">
    <location>
        <begin position="29"/>
        <end position="48"/>
    </location>
</feature>
<dbReference type="GO" id="GO:0003677">
    <property type="term" value="F:DNA binding"/>
    <property type="evidence" value="ECO:0007669"/>
    <property type="project" value="InterPro"/>
</dbReference>
<dbReference type="PANTHER" id="PTHR10098">
    <property type="entry name" value="RAPSYN-RELATED"/>
    <property type="match status" value="1"/>
</dbReference>
<dbReference type="InterPro" id="IPR011990">
    <property type="entry name" value="TPR-like_helical_dom_sf"/>
</dbReference>
<dbReference type="InterPro" id="IPR036388">
    <property type="entry name" value="WH-like_DNA-bd_sf"/>
</dbReference>
<proteinExistence type="predicted"/>
<dbReference type="AlphaFoldDB" id="A0A644W2J6"/>
<keyword evidence="2" id="KW-1133">Transmembrane helix</keyword>
<dbReference type="EMBL" id="VSSQ01000568">
    <property type="protein sequence ID" value="MPL97660.1"/>
    <property type="molecule type" value="Genomic_DNA"/>
</dbReference>
<gene>
    <name evidence="4" type="primary">ycf3_13</name>
    <name evidence="4" type="ORF">SDC9_43852</name>
</gene>
<accession>A0A644W2J6</accession>
<evidence type="ECO:0000256" key="2">
    <source>
        <dbReference type="SAM" id="Phobius"/>
    </source>
</evidence>
<feature type="coiled-coil region" evidence="1">
    <location>
        <begin position="529"/>
        <end position="571"/>
    </location>
</feature>
<dbReference type="SUPFAM" id="SSF46894">
    <property type="entry name" value="C-terminal effector domain of the bipartite response regulators"/>
    <property type="match status" value="1"/>
</dbReference>
<dbReference type="InterPro" id="IPR016032">
    <property type="entry name" value="Sig_transdc_resp-reg_C-effctor"/>
</dbReference>
<keyword evidence="2" id="KW-0812">Transmembrane</keyword>
<sequence length="699" mass="80771">MDKQKIFTIIACFYRFTNYLMLLRTLRTINLLVVFFTLFCFTLTGRTSKIDSLENRLNNYKTRDTTRVNILNEVAYEAYFSDKEKTRVYAEESFKLAEELGFEKGRAESLWLLGIANMGVDPNGSLAFFQNALDIAERNKYKQGEGKYTNAIGTVFGVTGRDSLAIVYYRKAIEIAKELNDPHELGKYFINISQAHNRMGKVEKALEGYNEALRVLLKAGDKNGAAICYNSMGNIYTTQGNYPIALECLHNGLKIREEMRETSAVSKSLVSIGSIYFTQKNYEKALEYNQKVIEIAGNAGDKHTLAGGLLNIGLIYMQTNNEQAMEYLQKALVISKDLKILPLQINILLNTGLFYYKHSEKQKALEFYQEALSLSEENGMKSSESLAKLQTAIIYYDQKEFSRALDYARSSLEIAKNLKIIETEKDSHYLLAEIYAKTNNFKGAYIHNQLYKELSDKIFNENNVRKITELEYTYRFEKERQAIALEQNKKDEVQSAKRKQQYAIILTLSVSFILVSLLALYILRLYRFNKQANEALRRMETEKKRLLEQEIERINRELEDNQRSLTAASLKLIQNSERDAERVRMLESIIDTITPEGKRVVLAMISDFKRISRSSNWKEFELLFQKVHSSFYEKLNSNFPDLTANERKLCAFLKLNMSSKDIANITFQSEEALKKARQRLRQKLGIDRDTNLVSYLQNI</sequence>
<evidence type="ECO:0000256" key="1">
    <source>
        <dbReference type="SAM" id="Coils"/>
    </source>
</evidence>
<organism evidence="4">
    <name type="scientific">bioreactor metagenome</name>
    <dbReference type="NCBI Taxonomy" id="1076179"/>
    <lineage>
        <taxon>unclassified sequences</taxon>
        <taxon>metagenomes</taxon>
        <taxon>ecological metagenomes</taxon>
    </lineage>
</organism>
<feature type="transmembrane region" description="Helical" evidence="2">
    <location>
        <begin position="502"/>
        <end position="523"/>
    </location>
</feature>
<dbReference type="PROSITE" id="PS50005">
    <property type="entry name" value="TPR"/>
    <property type="match status" value="3"/>
</dbReference>
<dbReference type="PROSITE" id="PS50293">
    <property type="entry name" value="TPR_REGION"/>
    <property type="match status" value="1"/>
</dbReference>
<dbReference type="InterPro" id="IPR000792">
    <property type="entry name" value="Tscrpt_reg_LuxR_C"/>
</dbReference>
<dbReference type="SMART" id="SM00028">
    <property type="entry name" value="TPR"/>
    <property type="match status" value="7"/>
</dbReference>
<comment type="caution">
    <text evidence="4">The sequence shown here is derived from an EMBL/GenBank/DDBJ whole genome shotgun (WGS) entry which is preliminary data.</text>
</comment>
<reference evidence="4" key="1">
    <citation type="submission" date="2019-08" db="EMBL/GenBank/DDBJ databases">
        <authorList>
            <person name="Kucharzyk K."/>
            <person name="Murdoch R.W."/>
            <person name="Higgins S."/>
            <person name="Loffler F."/>
        </authorList>
    </citation>
    <scope>NUCLEOTIDE SEQUENCE</scope>
</reference>
<dbReference type="GO" id="GO:0006355">
    <property type="term" value="P:regulation of DNA-templated transcription"/>
    <property type="evidence" value="ECO:0007669"/>
    <property type="project" value="InterPro"/>
</dbReference>
<evidence type="ECO:0000259" key="3">
    <source>
        <dbReference type="SMART" id="SM00421"/>
    </source>
</evidence>
<dbReference type="InterPro" id="IPR019734">
    <property type="entry name" value="TPR_rpt"/>
</dbReference>
<dbReference type="SUPFAM" id="SSF48452">
    <property type="entry name" value="TPR-like"/>
    <property type="match status" value="2"/>
</dbReference>